<dbReference type="Proteomes" id="UP000078368">
    <property type="component" value="Unassembled WGS sequence"/>
</dbReference>
<dbReference type="RefSeq" id="WP_064231080.1">
    <property type="nucleotide sequence ID" value="NZ_LVZK01000001.1"/>
</dbReference>
<feature type="region of interest" description="Disordered" evidence="1">
    <location>
        <begin position="23"/>
        <end position="42"/>
    </location>
</feature>
<gene>
    <name evidence="3" type="ORF">A4H34_03385</name>
</gene>
<sequence>MRNLAKLIAALTALTFMSACGTTRSSESTAPTSASDGDVAATQEAENVHKIGEMHRYSDGLDVTVQKIESLPEGSLDSDVNGSPVLITIIVRNGTGKTVDTASFGEWITSGGVEATTYTDPDIGAQDPTSDLLPGGTITYKVAAIVNDPQAIQIDWGNSTLDHPHSHWISTGSVERQTAH</sequence>
<reference evidence="3 4" key="1">
    <citation type="submission" date="2016-04" db="EMBL/GenBank/DDBJ databases">
        <title>Peptidophaga gingivicola gen. nov., sp. nov., isolated from human subgingival plaque.</title>
        <authorList>
            <person name="Beall C.J."/>
            <person name="Mokrzan E.M."/>
            <person name="Griffen A.L."/>
            <person name="Leys E.J."/>
        </authorList>
    </citation>
    <scope>NUCLEOTIDE SEQUENCE [LARGE SCALE GENOMIC DNA]</scope>
    <source>
        <strain evidence="3 4">BA112</strain>
    </source>
</reference>
<keyword evidence="2" id="KW-0732">Signal</keyword>
<evidence type="ECO:0000313" key="4">
    <source>
        <dbReference type="Proteomes" id="UP000078368"/>
    </source>
</evidence>
<accession>A0A179B3E7</accession>
<keyword evidence="4" id="KW-1185">Reference proteome</keyword>
<name>A0A179B3E7_9ACTO</name>
<dbReference type="OrthoDB" id="4319873at2"/>
<evidence type="ECO:0000256" key="1">
    <source>
        <dbReference type="SAM" id="MobiDB-lite"/>
    </source>
</evidence>
<protein>
    <recommendedName>
        <fullName evidence="5">DUF4352 domain-containing protein</fullName>
    </recommendedName>
</protein>
<dbReference type="EMBL" id="LVZK01000001">
    <property type="protein sequence ID" value="OAP86226.1"/>
    <property type="molecule type" value="Genomic_DNA"/>
</dbReference>
<comment type="caution">
    <text evidence="3">The sequence shown here is derived from an EMBL/GenBank/DDBJ whole genome shotgun (WGS) entry which is preliminary data.</text>
</comment>
<evidence type="ECO:0000313" key="3">
    <source>
        <dbReference type="EMBL" id="OAP86226.1"/>
    </source>
</evidence>
<feature type="compositionally biased region" description="Polar residues" evidence="1">
    <location>
        <begin position="23"/>
        <end position="35"/>
    </location>
</feature>
<feature type="chain" id="PRO_5039294764" description="DUF4352 domain-containing protein" evidence="2">
    <location>
        <begin position="22"/>
        <end position="180"/>
    </location>
</feature>
<evidence type="ECO:0000256" key="2">
    <source>
        <dbReference type="SAM" id="SignalP"/>
    </source>
</evidence>
<dbReference type="PROSITE" id="PS51257">
    <property type="entry name" value="PROKAR_LIPOPROTEIN"/>
    <property type="match status" value="1"/>
</dbReference>
<evidence type="ECO:0008006" key="5">
    <source>
        <dbReference type="Google" id="ProtNLM"/>
    </source>
</evidence>
<feature type="signal peptide" evidence="2">
    <location>
        <begin position="1"/>
        <end position="21"/>
    </location>
</feature>
<proteinExistence type="predicted"/>
<organism evidence="3 4">
    <name type="scientific">Peptidiphaga gingivicola</name>
    <dbReference type="NCBI Taxonomy" id="2741497"/>
    <lineage>
        <taxon>Bacteria</taxon>
        <taxon>Bacillati</taxon>
        <taxon>Actinomycetota</taxon>
        <taxon>Actinomycetes</taxon>
        <taxon>Actinomycetales</taxon>
        <taxon>Actinomycetaceae</taxon>
        <taxon>Peptidiphaga</taxon>
    </lineage>
</organism>
<dbReference type="AlphaFoldDB" id="A0A179B3E7"/>